<dbReference type="EMBL" id="RHXE01000186">
    <property type="protein sequence ID" value="RSE12352.1"/>
    <property type="molecule type" value="Genomic_DNA"/>
</dbReference>
<feature type="non-terminal residue" evidence="2">
    <location>
        <position position="1"/>
    </location>
</feature>
<comment type="caution">
    <text evidence="2">The sequence shown here is derived from an EMBL/GenBank/DDBJ whole genome shotgun (WGS) entry which is preliminary data.</text>
</comment>
<organism evidence="2 3">
    <name type="scientific">Acinetobacter johnsonii</name>
    <dbReference type="NCBI Taxonomy" id="40214"/>
    <lineage>
        <taxon>Bacteria</taxon>
        <taxon>Pseudomonadati</taxon>
        <taxon>Pseudomonadota</taxon>
        <taxon>Gammaproteobacteria</taxon>
        <taxon>Moraxellales</taxon>
        <taxon>Moraxellaceae</taxon>
        <taxon>Acinetobacter</taxon>
    </lineage>
</organism>
<dbReference type="Proteomes" id="UP000277537">
    <property type="component" value="Unassembled WGS sequence"/>
</dbReference>
<sequence>CFSLYIFMATFIGLIMNSKCQQTLIFLQVSIFLVFILSPIFSFTQFISLPAIEILKFFS</sequence>
<keyword evidence="1" id="KW-1133">Transmembrane helix</keyword>
<protein>
    <submittedName>
        <fullName evidence="2">Uncharacterized protein</fullName>
    </submittedName>
</protein>
<evidence type="ECO:0000313" key="2">
    <source>
        <dbReference type="EMBL" id="RSE12352.1"/>
    </source>
</evidence>
<feature type="transmembrane region" description="Helical" evidence="1">
    <location>
        <begin position="24"/>
        <end position="47"/>
    </location>
</feature>
<name>A0A3R9FLJ0_ACIJO</name>
<dbReference type="AlphaFoldDB" id="A0A3R9FLJ0"/>
<keyword evidence="1" id="KW-0472">Membrane</keyword>
<evidence type="ECO:0000313" key="3">
    <source>
        <dbReference type="Proteomes" id="UP000277537"/>
    </source>
</evidence>
<evidence type="ECO:0000256" key="1">
    <source>
        <dbReference type="SAM" id="Phobius"/>
    </source>
</evidence>
<keyword evidence="1" id="KW-0812">Transmembrane</keyword>
<proteinExistence type="predicted"/>
<accession>A0A3R9FLJ0</accession>
<reference evidence="2 3" key="1">
    <citation type="submission" date="2018-10" db="EMBL/GenBank/DDBJ databases">
        <title>Transmission dynamics of multidrug resistant bacteria on intensive care unit surfaces.</title>
        <authorList>
            <person name="D'Souza A.W."/>
            <person name="Potter R.F."/>
            <person name="Wallace M."/>
            <person name="Shupe A."/>
            <person name="Patel S."/>
            <person name="Sun S."/>
            <person name="Gul D."/>
            <person name="Kwon J.H."/>
            <person name="Andleeb S."/>
            <person name="Burnham C.-A.D."/>
            <person name="Dantas G."/>
        </authorList>
    </citation>
    <scope>NUCLEOTIDE SEQUENCE [LARGE SCALE GENOMIC DNA]</scope>
    <source>
        <strain evidence="2 3">AJ_385</strain>
    </source>
</reference>
<gene>
    <name evidence="2" type="ORF">EGT73_19815</name>
</gene>